<evidence type="ECO:0000256" key="3">
    <source>
        <dbReference type="ARBA" id="ARBA00060902"/>
    </source>
</evidence>
<dbReference type="Gene3D" id="3.15.10.30">
    <property type="entry name" value="Haemolymph juvenile hormone binding protein"/>
    <property type="match status" value="1"/>
</dbReference>
<organism evidence="5 6">
    <name type="scientific">Ceutorhynchus assimilis</name>
    <name type="common">cabbage seed weevil</name>
    <dbReference type="NCBI Taxonomy" id="467358"/>
    <lineage>
        <taxon>Eukaryota</taxon>
        <taxon>Metazoa</taxon>
        <taxon>Ecdysozoa</taxon>
        <taxon>Arthropoda</taxon>
        <taxon>Hexapoda</taxon>
        <taxon>Insecta</taxon>
        <taxon>Pterygota</taxon>
        <taxon>Neoptera</taxon>
        <taxon>Endopterygota</taxon>
        <taxon>Coleoptera</taxon>
        <taxon>Polyphaga</taxon>
        <taxon>Cucujiformia</taxon>
        <taxon>Curculionidae</taxon>
        <taxon>Ceutorhynchinae</taxon>
        <taxon>Ceutorhynchus</taxon>
    </lineage>
</organism>
<evidence type="ECO:0000256" key="4">
    <source>
        <dbReference type="SAM" id="SignalP"/>
    </source>
</evidence>
<sequence length="244" mass="27211">MISFLVLVFVVFYGVGAKIPPYIKVCKRDDPNLGPCIIQSIEFLRPKLKEGIPELNVPPLEPLPLDEIKLVSGPGAQIDANITNLIVHGASQFKITDLKPDLAKTRFLVQFTIPTLYFEGDYDIDMNILVLKYKGKGPITGNFTNYVFNCLLKADKIQKGNKTYIQFKKFALTLHTGKSDITLGGLFGDNGAILSAATNQFLKENSDLFIDEIRPALENSLAEKFTNIANSITSRFTYEELFPK</sequence>
<dbReference type="PANTHER" id="PTHR11008">
    <property type="entry name" value="PROTEIN TAKEOUT-LIKE PROTEIN"/>
    <property type="match status" value="1"/>
</dbReference>
<evidence type="ECO:0000313" key="6">
    <source>
        <dbReference type="Proteomes" id="UP001152799"/>
    </source>
</evidence>
<dbReference type="EMBL" id="OU892280">
    <property type="protein sequence ID" value="CAG9768272.1"/>
    <property type="molecule type" value="Genomic_DNA"/>
</dbReference>
<evidence type="ECO:0000313" key="5">
    <source>
        <dbReference type="EMBL" id="CAG9768272.1"/>
    </source>
</evidence>
<dbReference type="InterPro" id="IPR038606">
    <property type="entry name" value="To_sf"/>
</dbReference>
<keyword evidence="6" id="KW-1185">Reference proteome</keyword>
<proteinExistence type="inferred from homology"/>
<name>A0A9N9MNF6_9CUCU</name>
<evidence type="ECO:0000256" key="1">
    <source>
        <dbReference type="ARBA" id="ARBA00022729"/>
    </source>
</evidence>
<evidence type="ECO:0000256" key="2">
    <source>
        <dbReference type="ARBA" id="ARBA00023108"/>
    </source>
</evidence>
<dbReference type="PANTHER" id="PTHR11008:SF39">
    <property type="entry name" value="CIRCADIAN CLOCK-CONTROLLED PROTEIN-LIKE PROTEIN"/>
    <property type="match status" value="1"/>
</dbReference>
<gene>
    <name evidence="5" type="ORF">CEUTPL_LOCUS8818</name>
</gene>
<dbReference type="Pfam" id="PF06585">
    <property type="entry name" value="JHBP"/>
    <property type="match status" value="1"/>
</dbReference>
<comment type="similarity">
    <text evidence="3">Belongs to the TO family.</text>
</comment>
<accession>A0A9N9MNF6</accession>
<dbReference type="AlphaFoldDB" id="A0A9N9MNF6"/>
<dbReference type="GO" id="GO:0007623">
    <property type="term" value="P:circadian rhythm"/>
    <property type="evidence" value="ECO:0007669"/>
    <property type="project" value="UniProtKB-ARBA"/>
</dbReference>
<dbReference type="SMART" id="SM00700">
    <property type="entry name" value="JHBP"/>
    <property type="match status" value="1"/>
</dbReference>
<reference evidence="5" key="1">
    <citation type="submission" date="2022-01" db="EMBL/GenBank/DDBJ databases">
        <authorList>
            <person name="King R."/>
        </authorList>
    </citation>
    <scope>NUCLEOTIDE SEQUENCE</scope>
</reference>
<dbReference type="OrthoDB" id="8179031at2759"/>
<keyword evidence="1 4" id="KW-0732">Signal</keyword>
<dbReference type="Proteomes" id="UP001152799">
    <property type="component" value="Chromosome 4"/>
</dbReference>
<feature type="chain" id="PRO_5040424219" evidence="4">
    <location>
        <begin position="18"/>
        <end position="244"/>
    </location>
</feature>
<dbReference type="FunFam" id="3.15.10.30:FF:000001">
    <property type="entry name" value="Takeout-like protein 1"/>
    <property type="match status" value="1"/>
</dbReference>
<dbReference type="InterPro" id="IPR010562">
    <property type="entry name" value="Haemolymph_juvenile_hormone-bd"/>
</dbReference>
<dbReference type="GO" id="GO:0005615">
    <property type="term" value="C:extracellular space"/>
    <property type="evidence" value="ECO:0007669"/>
    <property type="project" value="TreeGrafter"/>
</dbReference>
<keyword evidence="2" id="KW-0090">Biological rhythms</keyword>
<feature type="signal peptide" evidence="4">
    <location>
        <begin position="1"/>
        <end position="17"/>
    </location>
</feature>
<protein>
    <submittedName>
        <fullName evidence="5">Uncharacterized protein</fullName>
    </submittedName>
</protein>